<evidence type="ECO:0000256" key="1">
    <source>
        <dbReference type="ARBA" id="ARBA00022598"/>
    </source>
</evidence>
<dbReference type="PANTHER" id="PTHR11659:SF2">
    <property type="entry name" value="GLUTAMYL-TRNA(GLN) AMIDOTRANSFERASE SUBUNIT E"/>
    <property type="match status" value="1"/>
</dbReference>
<feature type="region of interest" description="Disordered" evidence="7">
    <location>
        <begin position="411"/>
        <end position="438"/>
    </location>
</feature>
<dbReference type="Pfam" id="PF02938">
    <property type="entry name" value="GAD"/>
    <property type="match status" value="1"/>
</dbReference>
<dbReference type="InterPro" id="IPR042114">
    <property type="entry name" value="GatB_C_1"/>
</dbReference>
<keyword evidence="4 6" id="KW-0648">Protein biosynthesis</keyword>
<dbReference type="NCBIfam" id="TIGR00134">
    <property type="entry name" value="gatE_arch"/>
    <property type="match status" value="1"/>
</dbReference>
<dbReference type="EC" id="6.3.5.-" evidence="6"/>
<dbReference type="InterPro" id="IPR023168">
    <property type="entry name" value="GatB_Yqey_C_2"/>
</dbReference>
<evidence type="ECO:0000313" key="10">
    <source>
        <dbReference type="Proteomes" id="UP000244066"/>
    </source>
</evidence>
<evidence type="ECO:0000256" key="4">
    <source>
        <dbReference type="ARBA" id="ARBA00022917"/>
    </source>
</evidence>
<dbReference type="GO" id="GO:0005737">
    <property type="term" value="C:cytoplasm"/>
    <property type="evidence" value="ECO:0007669"/>
    <property type="project" value="InterPro"/>
</dbReference>
<evidence type="ECO:0000256" key="6">
    <source>
        <dbReference type="HAMAP-Rule" id="MF_00588"/>
    </source>
</evidence>
<keyword evidence="1 6" id="KW-0436">Ligase</keyword>
<evidence type="ECO:0000256" key="2">
    <source>
        <dbReference type="ARBA" id="ARBA00022741"/>
    </source>
</evidence>
<dbReference type="EMBL" id="NDWU01000013">
    <property type="protein sequence ID" value="PUA31749.1"/>
    <property type="molecule type" value="Genomic_DNA"/>
</dbReference>
<accession>A0A2R7Y2V5</accession>
<gene>
    <name evidence="6" type="primary">gatE</name>
    <name evidence="9" type="ORF">B9J98_05360</name>
</gene>
<dbReference type="Gene3D" id="3.30.1360.30">
    <property type="entry name" value="GAD-like domain"/>
    <property type="match status" value="1"/>
</dbReference>
<sequence length="638" mass="70457">MVVVEDYSGIGLKVGLEVHRQLDTKRKLFCDCPTEEVGDGECIKFVRRLREVQSEMGTVDAAARFESRKQRTIVYHARLKNVCMVEMDEEPPHCLNPEALDLALTVALLVGAEPVDEIHVMRKIVIDGSNTTGFQRTCIVGIGGSVRVGNKVVPIQTITLEEDAARIIEVRKEEVHYDLSRLGIPLIEVSTEPVIESPKEAMEVAYAIGRILRATGKVKRGIGTVRQDLNVSIRGGAPVEIKGVQELELVQKVVENEVKRQLHLLFIREELLRRGVSKDDILKAKPVDVTHVFSKTSSKIIRKQLEAGGVVYAIALKGFAGLLGLQPSPGIRLGAEIAGRVRAWSEVEGVFHTDELPGYGISIEEVRSVRDLTGAGESDAVVIVAAERERALDAMDVIKERAAEALDGVPEETRGARPDGTTVYMRPRPGSARMYPETDIPPIIVPRERIERLKKNLPPTLDTVAQQLMEKYGLSKQLANDLVDSEMVEDFEDIVSKTGAPYTVVASTLTELLRSLRRDGVNVERITKAHIMRFFELVSSGKVAKEAARDVLAAVAQKGQEVDSVVEELGLWSPPPSEVEERIRALVKEHEEEISADEKRAVAKLMGLLMKEYRGRVDGALLNSMLLKAVRTLKPKDA</sequence>
<dbReference type="GO" id="GO:0050567">
    <property type="term" value="F:glutaminyl-tRNA synthase (glutamine-hydrolyzing) activity"/>
    <property type="evidence" value="ECO:0007669"/>
    <property type="project" value="UniProtKB-UniRule"/>
</dbReference>
<keyword evidence="2 6" id="KW-0547">Nucleotide-binding</keyword>
<dbReference type="GO" id="GO:0016740">
    <property type="term" value="F:transferase activity"/>
    <property type="evidence" value="ECO:0007669"/>
    <property type="project" value="UniProtKB-KW"/>
</dbReference>
<dbReference type="InterPro" id="IPR004115">
    <property type="entry name" value="GAD-like_sf"/>
</dbReference>
<dbReference type="InterPro" id="IPR006075">
    <property type="entry name" value="Asn/Gln-tRNA_Trfase_suB/E_cat"/>
</dbReference>
<dbReference type="InterPro" id="IPR003789">
    <property type="entry name" value="Asn/Gln_tRNA_amidoTrase-B-like"/>
</dbReference>
<evidence type="ECO:0000259" key="8">
    <source>
        <dbReference type="SMART" id="SM00845"/>
    </source>
</evidence>
<dbReference type="PANTHER" id="PTHR11659">
    <property type="entry name" value="GLUTAMYL-TRNA GLN AMIDOTRANSFERASE SUBUNIT B MITOCHONDRIAL AND PROKARYOTIC PET112-RELATED"/>
    <property type="match status" value="1"/>
</dbReference>
<feature type="domain" description="Asn/Gln amidotransferase" evidence="8">
    <location>
        <begin position="489"/>
        <end position="630"/>
    </location>
</feature>
<dbReference type="InterPro" id="IPR029351">
    <property type="entry name" value="GAD_dom"/>
</dbReference>
<protein>
    <recommendedName>
        <fullName evidence="6">Glutamyl-tRNA(Gln) amidotransferase subunit E</fullName>
        <shortName evidence="6">Glu-ADT subunit E</shortName>
        <ecNumber evidence="6">6.3.5.-</ecNumber>
    </recommendedName>
</protein>
<dbReference type="AlphaFoldDB" id="A0A2R7Y2V5"/>
<evidence type="ECO:0000313" key="9">
    <source>
        <dbReference type="EMBL" id="PUA31749.1"/>
    </source>
</evidence>
<comment type="function">
    <text evidence="6">Allows the formation of correctly charged Gln-tRNA(Gln) through the transamidation of misacylated Glu-tRNA(Gln) in organisms which lack glutaminyl-tRNA synthetase. The reaction takes place in the presence of glutamine and ATP through an activated gamma-phospho-Glu-tRNA(Gln). The GatDE system is specific for glutamate and does not act on aspartate.</text>
</comment>
<dbReference type="GO" id="GO:0005524">
    <property type="term" value="F:ATP binding"/>
    <property type="evidence" value="ECO:0007669"/>
    <property type="project" value="UniProtKB-KW"/>
</dbReference>
<dbReference type="InterPro" id="IPR014746">
    <property type="entry name" value="Gln_synth/guanido_kin_cat_dom"/>
</dbReference>
<dbReference type="Proteomes" id="UP000244066">
    <property type="component" value="Unassembled WGS sequence"/>
</dbReference>
<proteinExistence type="inferred from homology"/>
<dbReference type="Gene3D" id="1.10.150.380">
    <property type="entry name" value="GatB domain, N-terminal subdomain"/>
    <property type="match status" value="1"/>
</dbReference>
<comment type="caution">
    <text evidence="9">The sequence shown here is derived from an EMBL/GenBank/DDBJ whole genome shotgun (WGS) entry which is preliminary data.</text>
</comment>
<dbReference type="GO" id="GO:0070681">
    <property type="term" value="P:glutaminyl-tRNAGln biosynthesis via transamidation"/>
    <property type="evidence" value="ECO:0007669"/>
    <property type="project" value="TreeGrafter"/>
</dbReference>
<dbReference type="InterPro" id="IPR018027">
    <property type="entry name" value="Asn/Gln_amidotransferase"/>
</dbReference>
<dbReference type="GO" id="GO:0004812">
    <property type="term" value="F:aminoacyl-tRNA ligase activity"/>
    <property type="evidence" value="ECO:0007669"/>
    <property type="project" value="InterPro"/>
</dbReference>
<dbReference type="NCBIfam" id="NF003107">
    <property type="entry name" value="PRK04028.1"/>
    <property type="match status" value="1"/>
</dbReference>
<reference evidence="9 10" key="1">
    <citation type="submission" date="2017-04" db="EMBL/GenBank/DDBJ databases">
        <title>Draft Aigarchaeota genome from a New Zealand hot spring.</title>
        <authorList>
            <person name="Reysenbach A.-L."/>
            <person name="Donaho J.A."/>
            <person name="Gerhart J."/>
            <person name="Kelley J.F."/>
            <person name="Kouba K."/>
            <person name="Podar M."/>
            <person name="Stott M."/>
        </authorList>
    </citation>
    <scope>NUCLEOTIDE SEQUENCE [LARGE SCALE GENOMIC DNA]</scope>
    <source>
        <strain evidence="9">NZ13_MG1</strain>
    </source>
</reference>
<dbReference type="GO" id="GO:0006412">
    <property type="term" value="P:translation"/>
    <property type="evidence" value="ECO:0007669"/>
    <property type="project" value="UniProtKB-UniRule"/>
</dbReference>
<keyword evidence="9" id="KW-0808">Transferase</keyword>
<dbReference type="SUPFAM" id="SSF55261">
    <property type="entry name" value="GAD domain-like"/>
    <property type="match status" value="1"/>
</dbReference>
<dbReference type="SMART" id="SM00845">
    <property type="entry name" value="GatB_Yqey"/>
    <property type="match status" value="1"/>
</dbReference>
<name>A0A2R7Y2V5_9ARCH</name>
<dbReference type="Pfam" id="PF02637">
    <property type="entry name" value="GatB_Yqey"/>
    <property type="match status" value="1"/>
</dbReference>
<dbReference type="Pfam" id="PF02934">
    <property type="entry name" value="GatB_N"/>
    <property type="match status" value="1"/>
</dbReference>
<organism evidence="9 10">
    <name type="scientific">Candidatus Terraquivivens tikiterensis</name>
    <dbReference type="NCBI Taxonomy" id="1980982"/>
    <lineage>
        <taxon>Archaea</taxon>
        <taxon>Nitrososphaerota</taxon>
        <taxon>Candidatus Wolframiiraptoraceae</taxon>
        <taxon>Candidatus Terraquivivens</taxon>
    </lineage>
</organism>
<dbReference type="InterPro" id="IPR004414">
    <property type="entry name" value="GatE"/>
</dbReference>
<dbReference type="SUPFAM" id="SSF55931">
    <property type="entry name" value="Glutamine synthetase/guanido kinase"/>
    <property type="match status" value="1"/>
</dbReference>
<evidence type="ECO:0000256" key="3">
    <source>
        <dbReference type="ARBA" id="ARBA00022840"/>
    </source>
</evidence>
<dbReference type="HAMAP" id="MF_00588">
    <property type="entry name" value="GatE"/>
    <property type="match status" value="1"/>
</dbReference>
<comment type="catalytic activity">
    <reaction evidence="5 6">
        <text>L-glutamyl-tRNA(Gln) + L-glutamine + ATP + H2O = L-glutaminyl-tRNA(Gln) + L-glutamate + ADP + phosphate + H(+)</text>
        <dbReference type="Rhea" id="RHEA:17521"/>
        <dbReference type="Rhea" id="RHEA-COMP:9681"/>
        <dbReference type="Rhea" id="RHEA-COMP:9684"/>
        <dbReference type="ChEBI" id="CHEBI:15377"/>
        <dbReference type="ChEBI" id="CHEBI:15378"/>
        <dbReference type="ChEBI" id="CHEBI:29985"/>
        <dbReference type="ChEBI" id="CHEBI:30616"/>
        <dbReference type="ChEBI" id="CHEBI:43474"/>
        <dbReference type="ChEBI" id="CHEBI:58359"/>
        <dbReference type="ChEBI" id="CHEBI:78520"/>
        <dbReference type="ChEBI" id="CHEBI:78521"/>
        <dbReference type="ChEBI" id="CHEBI:456216"/>
    </reaction>
</comment>
<evidence type="ECO:0000256" key="7">
    <source>
        <dbReference type="SAM" id="MobiDB-lite"/>
    </source>
</evidence>
<keyword evidence="3 6" id="KW-0067">ATP-binding</keyword>
<dbReference type="SUPFAM" id="SSF89095">
    <property type="entry name" value="GatB/YqeY motif"/>
    <property type="match status" value="1"/>
</dbReference>
<evidence type="ECO:0000256" key="5">
    <source>
        <dbReference type="ARBA" id="ARBA00047913"/>
    </source>
</evidence>
<comment type="similarity">
    <text evidence="6">Belongs to the GatB/GatE family. GatE subfamily.</text>
</comment>
<dbReference type="InterPro" id="IPR017959">
    <property type="entry name" value="Asn/Gln-tRNA_amidoTrfase_suB/E"/>
</dbReference>
<comment type="subunit">
    <text evidence="6">Heterodimer of GatD and GatE.</text>
</comment>
<dbReference type="Gene3D" id="1.10.10.410">
    <property type="match status" value="1"/>
</dbReference>